<evidence type="ECO:0000256" key="5">
    <source>
        <dbReference type="ARBA" id="ARBA00023136"/>
    </source>
</evidence>
<dbReference type="PANTHER" id="PTHR43478">
    <property type="entry name" value="NA+/H+ ANTIPORTER-RELATED"/>
    <property type="match status" value="1"/>
</dbReference>
<feature type="transmembrane region" description="Helical" evidence="6">
    <location>
        <begin position="449"/>
        <end position="468"/>
    </location>
</feature>
<evidence type="ECO:0000313" key="9">
    <source>
        <dbReference type="Proteomes" id="UP000579281"/>
    </source>
</evidence>
<dbReference type="Pfam" id="PF03553">
    <property type="entry name" value="Na_H_antiporter"/>
    <property type="match status" value="1"/>
</dbReference>
<feature type="transmembrane region" description="Helical" evidence="6">
    <location>
        <begin position="101"/>
        <end position="120"/>
    </location>
</feature>
<feature type="transmembrane region" description="Helical" evidence="6">
    <location>
        <begin position="193"/>
        <end position="212"/>
    </location>
</feature>
<sequence>MDATATLGFISIIPAAIAILLAFKTRNTVFSLALACFIGILLSGKGLMGFPTLLKTSLGTTSFSWIFLLELFIGILIAFFQRTGAIQGFTKIMEEKKLSRVKVQLVAWVMGMFVFFSDYFSPLFVGSTMRSLSDKAKISREKLAYIADSTSAPVSVLAPITGWAVFISGLLIGMGPIQDASQAMMVFTRAIPFNFYALIAVVLVGLFSLGVIPEFGPMKKAEKRALEEGKVLRDGAEPLLGEELTDTPPYEGIKTNVFLNFIFPVLIVISIAIGTFITLKSAKTMEAFLTAVVVLGVIMRIQGVPFNDIMKTAMAGMKGVMPAIIILALSYSINQLSKDMGTANYIIEVTQGWMTPNLLPLITFIIAMLISFSTGTSWGTFAIVMPIAVPLAFSFAGGEVTTLVLATISAVAGGGVFGDHCSPLSDTTILASTGAAADHIDHVKTQIPYAGLAAMLAAAIYLIIGFVAI</sequence>
<keyword evidence="9" id="KW-1185">Reference proteome</keyword>
<evidence type="ECO:0000259" key="7">
    <source>
        <dbReference type="Pfam" id="PF03553"/>
    </source>
</evidence>
<feature type="domain" description="Na+/H+ antiporter NhaC-like C-terminal" evidence="7">
    <location>
        <begin position="181"/>
        <end position="466"/>
    </location>
</feature>
<feature type="transmembrane region" description="Helical" evidence="6">
    <location>
        <begin position="6"/>
        <end position="23"/>
    </location>
</feature>
<dbReference type="EMBL" id="JACHEN010000014">
    <property type="protein sequence ID" value="MBB6216389.1"/>
    <property type="molecule type" value="Genomic_DNA"/>
</dbReference>
<dbReference type="RefSeq" id="WP_184310924.1">
    <property type="nucleotide sequence ID" value="NZ_JACHEN010000014.1"/>
</dbReference>
<feature type="transmembrane region" description="Helical" evidence="6">
    <location>
        <begin position="62"/>
        <end position="80"/>
    </location>
</feature>
<feature type="transmembrane region" description="Helical" evidence="6">
    <location>
        <begin position="315"/>
        <end position="333"/>
    </location>
</feature>
<evidence type="ECO:0000313" key="8">
    <source>
        <dbReference type="EMBL" id="MBB6216389.1"/>
    </source>
</evidence>
<evidence type="ECO:0000256" key="4">
    <source>
        <dbReference type="ARBA" id="ARBA00022989"/>
    </source>
</evidence>
<feature type="transmembrane region" description="Helical" evidence="6">
    <location>
        <begin position="286"/>
        <end position="303"/>
    </location>
</feature>
<feature type="transmembrane region" description="Helical" evidence="6">
    <location>
        <begin position="257"/>
        <end position="279"/>
    </location>
</feature>
<proteinExistence type="predicted"/>
<protein>
    <submittedName>
        <fullName evidence="8">Na+/H+ antiporter NhaC</fullName>
    </submittedName>
</protein>
<accession>A0A841L1X4</accession>
<dbReference type="GO" id="GO:0005886">
    <property type="term" value="C:plasma membrane"/>
    <property type="evidence" value="ECO:0007669"/>
    <property type="project" value="UniProtKB-SubCell"/>
</dbReference>
<evidence type="ECO:0000256" key="3">
    <source>
        <dbReference type="ARBA" id="ARBA00022692"/>
    </source>
</evidence>
<keyword evidence="2" id="KW-1003">Cell membrane</keyword>
<dbReference type="AlphaFoldDB" id="A0A841L1X4"/>
<keyword evidence="4 6" id="KW-1133">Transmembrane helix</keyword>
<keyword evidence="5 6" id="KW-0472">Membrane</keyword>
<feature type="transmembrane region" description="Helical" evidence="6">
    <location>
        <begin position="30"/>
        <end position="50"/>
    </location>
</feature>
<evidence type="ECO:0000256" key="6">
    <source>
        <dbReference type="SAM" id="Phobius"/>
    </source>
</evidence>
<dbReference type="InterPro" id="IPR018461">
    <property type="entry name" value="Na/H_Antiport_NhaC-like_C"/>
</dbReference>
<keyword evidence="3 6" id="KW-0812">Transmembrane</keyword>
<dbReference type="Proteomes" id="UP000579281">
    <property type="component" value="Unassembled WGS sequence"/>
</dbReference>
<organism evidence="8 9">
    <name type="scientific">Anaerosolibacter carboniphilus</name>
    <dbReference type="NCBI Taxonomy" id="1417629"/>
    <lineage>
        <taxon>Bacteria</taxon>
        <taxon>Bacillati</taxon>
        <taxon>Bacillota</taxon>
        <taxon>Clostridia</taxon>
        <taxon>Peptostreptococcales</taxon>
        <taxon>Thermotaleaceae</taxon>
        <taxon>Anaerosolibacter</taxon>
    </lineage>
</organism>
<reference evidence="8 9" key="1">
    <citation type="submission" date="2020-08" db="EMBL/GenBank/DDBJ databases">
        <title>Genomic Encyclopedia of Type Strains, Phase IV (KMG-IV): sequencing the most valuable type-strain genomes for metagenomic binning, comparative biology and taxonomic classification.</title>
        <authorList>
            <person name="Goeker M."/>
        </authorList>
    </citation>
    <scope>NUCLEOTIDE SEQUENCE [LARGE SCALE GENOMIC DNA]</scope>
    <source>
        <strain evidence="8 9">DSM 103526</strain>
    </source>
</reference>
<name>A0A841L1X4_9FIRM</name>
<dbReference type="PANTHER" id="PTHR43478:SF1">
    <property type="entry name" value="NA+_H+ ANTIPORTER NHAC-LIKE C-TERMINAL DOMAIN-CONTAINING PROTEIN"/>
    <property type="match status" value="1"/>
</dbReference>
<evidence type="ECO:0000256" key="2">
    <source>
        <dbReference type="ARBA" id="ARBA00022475"/>
    </source>
</evidence>
<evidence type="ECO:0000256" key="1">
    <source>
        <dbReference type="ARBA" id="ARBA00004651"/>
    </source>
</evidence>
<gene>
    <name evidence="8" type="ORF">HNQ80_002489</name>
</gene>
<feature type="transmembrane region" description="Helical" evidence="6">
    <location>
        <begin position="152"/>
        <end position="172"/>
    </location>
</feature>
<feature type="transmembrane region" description="Helical" evidence="6">
    <location>
        <begin position="354"/>
        <end position="372"/>
    </location>
</feature>
<comment type="subcellular location">
    <subcellularLocation>
        <location evidence="1">Cell membrane</location>
        <topology evidence="1">Multi-pass membrane protein</topology>
    </subcellularLocation>
</comment>
<comment type="caution">
    <text evidence="8">The sequence shown here is derived from an EMBL/GenBank/DDBJ whole genome shotgun (WGS) entry which is preliminary data.</text>
</comment>